<feature type="domain" description="Glycosyl transferase family 1" evidence="2">
    <location>
        <begin position="206"/>
        <end position="295"/>
    </location>
</feature>
<dbReference type="Proteomes" id="UP001500325">
    <property type="component" value="Unassembled WGS sequence"/>
</dbReference>
<protein>
    <submittedName>
        <fullName evidence="3">Glycosyltransferase</fullName>
    </submittedName>
</protein>
<evidence type="ECO:0000313" key="3">
    <source>
        <dbReference type="EMBL" id="GAA4677129.1"/>
    </source>
</evidence>
<comment type="caution">
    <text evidence="3">The sequence shown here is derived from an EMBL/GenBank/DDBJ whole genome shotgun (WGS) entry which is preliminary data.</text>
</comment>
<dbReference type="Gene3D" id="3.40.50.2000">
    <property type="entry name" value="Glycogen Phosphorylase B"/>
    <property type="match status" value="1"/>
</dbReference>
<evidence type="ECO:0000256" key="1">
    <source>
        <dbReference type="ARBA" id="ARBA00022679"/>
    </source>
</evidence>
<evidence type="ECO:0000313" key="4">
    <source>
        <dbReference type="Proteomes" id="UP001500325"/>
    </source>
</evidence>
<gene>
    <name evidence="3" type="ORF">GCM10023215_07080</name>
</gene>
<dbReference type="RefSeq" id="WP_345378283.1">
    <property type="nucleotide sequence ID" value="NZ_BAABIC010000002.1"/>
</dbReference>
<keyword evidence="4" id="KW-1185">Reference proteome</keyword>
<accession>A0ABP8W0N7</accession>
<evidence type="ECO:0000259" key="2">
    <source>
        <dbReference type="Pfam" id="PF00534"/>
    </source>
</evidence>
<proteinExistence type="predicted"/>
<keyword evidence="1" id="KW-0808">Transferase</keyword>
<name>A0ABP8W0N7_9PSEU</name>
<dbReference type="EMBL" id="BAABIC010000002">
    <property type="protein sequence ID" value="GAA4677129.1"/>
    <property type="molecule type" value="Genomic_DNA"/>
</dbReference>
<dbReference type="SUPFAM" id="SSF53756">
    <property type="entry name" value="UDP-Glycosyltransferase/glycogen phosphorylase"/>
    <property type="match status" value="1"/>
</dbReference>
<reference evidence="4" key="1">
    <citation type="journal article" date="2019" name="Int. J. Syst. Evol. Microbiol.">
        <title>The Global Catalogue of Microorganisms (GCM) 10K type strain sequencing project: providing services to taxonomists for standard genome sequencing and annotation.</title>
        <authorList>
            <consortium name="The Broad Institute Genomics Platform"/>
            <consortium name="The Broad Institute Genome Sequencing Center for Infectious Disease"/>
            <person name="Wu L."/>
            <person name="Ma J."/>
        </authorList>
    </citation>
    <scope>NUCLEOTIDE SEQUENCE [LARGE SCALE GENOMIC DNA]</scope>
    <source>
        <strain evidence="4">JCM 18055</strain>
    </source>
</reference>
<dbReference type="InterPro" id="IPR001296">
    <property type="entry name" value="Glyco_trans_1"/>
</dbReference>
<organism evidence="3 4">
    <name type="scientific">Pseudonocardia yuanmonensis</name>
    <dbReference type="NCBI Taxonomy" id="1095914"/>
    <lineage>
        <taxon>Bacteria</taxon>
        <taxon>Bacillati</taxon>
        <taxon>Actinomycetota</taxon>
        <taxon>Actinomycetes</taxon>
        <taxon>Pseudonocardiales</taxon>
        <taxon>Pseudonocardiaceae</taxon>
        <taxon>Pseudonocardia</taxon>
    </lineage>
</organism>
<dbReference type="Pfam" id="PF00534">
    <property type="entry name" value="Glycos_transf_1"/>
    <property type="match status" value="1"/>
</dbReference>
<sequence length="339" mass="36459">MNILIWHVHGSWTTAFVQGPHRYLLPTLPERGPWGGGRPAAWDWPASAVECSPAELAESDVDLVVLQRPEELELAAEWLGRMPGRDVPAIYLEHNAPREGAATTRHPMADRDDLLLVHVTHFNALMWDAGSTPTAVVEHGVPDPGHRYTGELAAAAACINEPLRRNRITGTDIVARLAADAPVDVFGMGTDGLGDALGVPGVRGCGDLPQHRMHAELARRRVYLHTARWTSLGLSLIEAMMLGMPVVVVGTTEAPERVPPAAGVVSADLERLRHGLTELVADPDAAAAAGRAAREAALARFGVERFLRDWEDVLARLTEAPRTTSRAVAVPSPALTGRS</sequence>